<dbReference type="InterPro" id="IPR027417">
    <property type="entry name" value="P-loop_NTPase"/>
</dbReference>
<name>A0A1D2A3L8_AUXPR</name>
<dbReference type="PANTHER" id="PTHR10285">
    <property type="entry name" value="URIDINE KINASE"/>
    <property type="match status" value="1"/>
</dbReference>
<dbReference type="EMBL" id="GDKF01004884">
    <property type="protein sequence ID" value="JAT73738.1"/>
    <property type="molecule type" value="Transcribed_RNA"/>
</dbReference>
<protein>
    <recommendedName>
        <fullName evidence="1">Phosphoribulokinase/uridine kinase domain-containing protein</fullName>
    </recommendedName>
</protein>
<proteinExistence type="predicted"/>
<gene>
    <name evidence="2" type="ORF">g.8974</name>
</gene>
<dbReference type="Gene3D" id="3.40.50.300">
    <property type="entry name" value="P-loop containing nucleotide triphosphate hydrolases"/>
    <property type="match status" value="3"/>
</dbReference>
<evidence type="ECO:0000259" key="1">
    <source>
        <dbReference type="Pfam" id="PF00485"/>
    </source>
</evidence>
<reference evidence="2" key="1">
    <citation type="submission" date="2015-08" db="EMBL/GenBank/DDBJ databases">
        <authorList>
            <person name="Babu N.S."/>
            <person name="Beckwith C.J."/>
            <person name="Beseler K.G."/>
            <person name="Brison A."/>
            <person name="Carone J.V."/>
            <person name="Caskin T.P."/>
            <person name="Diamond M."/>
            <person name="Durham M.E."/>
            <person name="Foxe J.M."/>
            <person name="Go M."/>
            <person name="Henderson B.A."/>
            <person name="Jones I.B."/>
            <person name="McGettigan J.A."/>
            <person name="Micheletti S.J."/>
            <person name="Nasrallah M.E."/>
            <person name="Ortiz D."/>
            <person name="Piller C.R."/>
            <person name="Privatt S.R."/>
            <person name="Schneider S.L."/>
            <person name="Sharp S."/>
            <person name="Smith T.C."/>
            <person name="Stanton J.D."/>
            <person name="Ullery H.E."/>
            <person name="Wilson R.J."/>
            <person name="Serrano M.G."/>
            <person name="Buck G."/>
            <person name="Lee V."/>
            <person name="Wang Y."/>
            <person name="Carvalho R."/>
            <person name="Voegtly L."/>
            <person name="Shi R."/>
            <person name="Duckworth R."/>
            <person name="Johnson A."/>
            <person name="Loviza R."/>
            <person name="Walstead R."/>
            <person name="Shah Z."/>
            <person name="Kiflezghi M."/>
            <person name="Wade K."/>
            <person name="Ball S.L."/>
            <person name="Bradley K.W."/>
            <person name="Asai D.J."/>
            <person name="Bowman C.A."/>
            <person name="Russell D.A."/>
            <person name="Pope W.H."/>
            <person name="Jacobs-Sera D."/>
            <person name="Hendrix R.W."/>
            <person name="Hatfull G.F."/>
        </authorList>
    </citation>
    <scope>NUCLEOTIDE SEQUENCE</scope>
</reference>
<sequence length="273" mass="29462">MQISCTPHHGDARQCMRRRYQRVSCRIFPPVARICVRARCQEVITGPDMGSIVSSLANRILAQAAALRPLENRRYLVGIAGVPGSGKSTLAAHLQARINALTGGAVAAAVPMDGYHLTRAQLDAMPDPEEAHMRRGAPWTFDPGSYLATLRSLRTPGAGSQACPSFDHGVGDPRPGDVQVEPHHSIILTEGNYLLIDEAPWREVRDVLDACIFLACDLEVAMRRVTRRQVANGASLEAARARVASNDLPNARLVAASSGRACWLVPSIPHAAE</sequence>
<dbReference type="InterPro" id="IPR006083">
    <property type="entry name" value="PRK/URK"/>
</dbReference>
<accession>A0A1D2A3L8</accession>
<feature type="domain" description="Phosphoribulokinase/uridine kinase" evidence="1">
    <location>
        <begin position="77"/>
        <end position="243"/>
    </location>
</feature>
<dbReference type="Pfam" id="PF00485">
    <property type="entry name" value="PRK"/>
    <property type="match status" value="1"/>
</dbReference>
<organism evidence="2">
    <name type="scientific">Auxenochlorella protothecoides</name>
    <name type="common">Green microalga</name>
    <name type="synonym">Chlorella protothecoides</name>
    <dbReference type="NCBI Taxonomy" id="3075"/>
    <lineage>
        <taxon>Eukaryota</taxon>
        <taxon>Viridiplantae</taxon>
        <taxon>Chlorophyta</taxon>
        <taxon>core chlorophytes</taxon>
        <taxon>Trebouxiophyceae</taxon>
        <taxon>Chlorellales</taxon>
        <taxon>Chlorellaceae</taxon>
        <taxon>Auxenochlorella</taxon>
    </lineage>
</organism>
<dbReference type="SUPFAM" id="SSF52540">
    <property type="entry name" value="P-loop containing nucleoside triphosphate hydrolases"/>
    <property type="match status" value="1"/>
</dbReference>
<dbReference type="GO" id="GO:0016301">
    <property type="term" value="F:kinase activity"/>
    <property type="evidence" value="ECO:0007669"/>
    <property type="project" value="InterPro"/>
</dbReference>
<evidence type="ECO:0000313" key="2">
    <source>
        <dbReference type="EMBL" id="JAT73738.1"/>
    </source>
</evidence>
<dbReference type="GO" id="GO:0005524">
    <property type="term" value="F:ATP binding"/>
    <property type="evidence" value="ECO:0007669"/>
    <property type="project" value="InterPro"/>
</dbReference>
<dbReference type="AlphaFoldDB" id="A0A1D2A3L8"/>